<evidence type="ECO:0000313" key="1">
    <source>
        <dbReference type="EMBL" id="KPI99777.1"/>
    </source>
</evidence>
<evidence type="ECO:0000313" key="2">
    <source>
        <dbReference type="Proteomes" id="UP000053268"/>
    </source>
</evidence>
<protein>
    <submittedName>
        <fullName evidence="1">Uncharacterized protein</fullName>
    </submittedName>
</protein>
<gene>
    <name evidence="1" type="ORF">RR46_04751</name>
</gene>
<dbReference type="Proteomes" id="UP000053268">
    <property type="component" value="Unassembled WGS sequence"/>
</dbReference>
<sequence>MGFVKLTTSHSRDVEWSVLDEGVNTSDGNTKVMSYPIELFSFYLDSIRLMKNVSCWADRPNETQP</sequence>
<name>A0A194Q2I7_PAPXU</name>
<reference evidence="1 2" key="1">
    <citation type="journal article" date="2015" name="Nat. Commun.">
        <title>Outbred genome sequencing and CRISPR/Cas9 gene editing in butterflies.</title>
        <authorList>
            <person name="Li X."/>
            <person name="Fan D."/>
            <person name="Zhang W."/>
            <person name="Liu G."/>
            <person name="Zhang L."/>
            <person name="Zhao L."/>
            <person name="Fang X."/>
            <person name="Chen L."/>
            <person name="Dong Y."/>
            <person name="Chen Y."/>
            <person name="Ding Y."/>
            <person name="Zhao R."/>
            <person name="Feng M."/>
            <person name="Zhu Y."/>
            <person name="Feng Y."/>
            <person name="Jiang X."/>
            <person name="Zhu D."/>
            <person name="Xiang H."/>
            <person name="Feng X."/>
            <person name="Li S."/>
            <person name="Wang J."/>
            <person name="Zhang G."/>
            <person name="Kronforst M.R."/>
            <person name="Wang W."/>
        </authorList>
    </citation>
    <scope>NUCLEOTIDE SEQUENCE [LARGE SCALE GENOMIC DNA]</scope>
    <source>
        <strain evidence="1">Ya'a_city_454_Px</strain>
        <tissue evidence="1">Whole body</tissue>
    </source>
</reference>
<accession>A0A194Q2I7</accession>
<keyword evidence="2" id="KW-1185">Reference proteome</keyword>
<dbReference type="EMBL" id="KQ459562">
    <property type="protein sequence ID" value="KPI99777.1"/>
    <property type="molecule type" value="Genomic_DNA"/>
</dbReference>
<proteinExistence type="predicted"/>
<organism evidence="1 2">
    <name type="scientific">Papilio xuthus</name>
    <name type="common">Asian swallowtail butterfly</name>
    <dbReference type="NCBI Taxonomy" id="66420"/>
    <lineage>
        <taxon>Eukaryota</taxon>
        <taxon>Metazoa</taxon>
        <taxon>Ecdysozoa</taxon>
        <taxon>Arthropoda</taxon>
        <taxon>Hexapoda</taxon>
        <taxon>Insecta</taxon>
        <taxon>Pterygota</taxon>
        <taxon>Neoptera</taxon>
        <taxon>Endopterygota</taxon>
        <taxon>Lepidoptera</taxon>
        <taxon>Glossata</taxon>
        <taxon>Ditrysia</taxon>
        <taxon>Papilionoidea</taxon>
        <taxon>Papilionidae</taxon>
        <taxon>Papilioninae</taxon>
        <taxon>Papilio</taxon>
    </lineage>
</organism>
<dbReference type="AlphaFoldDB" id="A0A194Q2I7"/>